<organism evidence="1 2">
    <name type="scientific">Psychrosphaera saromensis</name>
    <dbReference type="NCBI Taxonomy" id="716813"/>
    <lineage>
        <taxon>Bacteria</taxon>
        <taxon>Pseudomonadati</taxon>
        <taxon>Pseudomonadota</taxon>
        <taxon>Gammaproteobacteria</taxon>
        <taxon>Alteromonadales</taxon>
        <taxon>Pseudoalteromonadaceae</taxon>
        <taxon>Psychrosphaera</taxon>
    </lineage>
</organism>
<accession>A0A2S7USH6</accession>
<comment type="caution">
    <text evidence="1">The sequence shown here is derived from an EMBL/GenBank/DDBJ whole genome shotgun (WGS) entry which is preliminary data.</text>
</comment>
<reference evidence="1 2" key="1">
    <citation type="submission" date="2016-12" db="EMBL/GenBank/DDBJ databases">
        <title>Diversity of luminous bacteria.</title>
        <authorList>
            <person name="Yoshizawa S."/>
            <person name="Kogure K."/>
        </authorList>
    </citation>
    <scope>NUCLEOTIDE SEQUENCE [LARGE SCALE GENOMIC DNA]</scope>
    <source>
        <strain evidence="1 2">SA4-48</strain>
    </source>
</reference>
<name>A0A2S7USH6_9GAMM</name>
<dbReference type="EMBL" id="MSCH01000003">
    <property type="protein sequence ID" value="PQJ52936.1"/>
    <property type="molecule type" value="Genomic_DNA"/>
</dbReference>
<evidence type="ECO:0000313" key="1">
    <source>
        <dbReference type="EMBL" id="PQJ52936.1"/>
    </source>
</evidence>
<dbReference type="RefSeq" id="WP_105051409.1">
    <property type="nucleotide sequence ID" value="NZ_BMYG01000008.1"/>
</dbReference>
<keyword evidence="2" id="KW-1185">Reference proteome</keyword>
<sequence>MTYVNYLELFNHVITHGTKQDSKSVFEEFSAWNEIDGYTCYLKFKDVTITLMFHSRFSFEYEQESELLAFQKAAKRAFDLIQEQRSAHTELRK</sequence>
<dbReference type="InterPro" id="IPR021432">
    <property type="entry name" value="DUF3081"/>
</dbReference>
<dbReference type="Pfam" id="PF11280">
    <property type="entry name" value="DUF3081"/>
    <property type="match status" value="1"/>
</dbReference>
<evidence type="ECO:0008006" key="3">
    <source>
        <dbReference type="Google" id="ProtNLM"/>
    </source>
</evidence>
<proteinExistence type="predicted"/>
<protein>
    <recommendedName>
        <fullName evidence="3">DUF3081 domain-containing protein</fullName>
    </recommendedName>
</protein>
<dbReference type="AlphaFoldDB" id="A0A2S7USH6"/>
<dbReference type="Proteomes" id="UP000239007">
    <property type="component" value="Unassembled WGS sequence"/>
</dbReference>
<gene>
    <name evidence="1" type="ORF">BTO11_04215</name>
</gene>
<evidence type="ECO:0000313" key="2">
    <source>
        <dbReference type="Proteomes" id="UP000239007"/>
    </source>
</evidence>
<dbReference type="OrthoDB" id="5818611at2"/>